<evidence type="ECO:0000256" key="13">
    <source>
        <dbReference type="ARBA" id="ARBA00048332"/>
    </source>
</evidence>
<keyword evidence="11 14" id="KW-0411">Iron-sulfur</keyword>
<dbReference type="RefSeq" id="WP_190238987.1">
    <property type="nucleotide sequence ID" value="NZ_QFGA01000001.1"/>
</dbReference>
<comment type="subunit">
    <text evidence="2">Heterodimer of the IorA and IorB subunits.</text>
</comment>
<evidence type="ECO:0000256" key="4">
    <source>
        <dbReference type="ARBA" id="ARBA00017710"/>
    </source>
</evidence>
<dbReference type="InterPro" id="IPR017721">
    <property type="entry name" value="IorA"/>
</dbReference>
<dbReference type="Gene3D" id="3.30.70.20">
    <property type="match status" value="1"/>
</dbReference>
<dbReference type="Pfam" id="PF02775">
    <property type="entry name" value="TPP_enzyme_C"/>
    <property type="match status" value="1"/>
</dbReference>
<keyword evidence="9 14" id="KW-0560">Oxidoreductase</keyword>
<evidence type="ECO:0000256" key="3">
    <source>
        <dbReference type="ARBA" id="ARBA00012812"/>
    </source>
</evidence>
<gene>
    <name evidence="16" type="ORF">Psch_00405</name>
</gene>
<keyword evidence="7 14" id="KW-0479">Metal-binding</keyword>
<evidence type="ECO:0000259" key="15">
    <source>
        <dbReference type="PROSITE" id="PS51379"/>
    </source>
</evidence>
<keyword evidence="8 14" id="KW-0249">Electron transport</keyword>
<comment type="cofactor">
    <cofactor evidence="14">
        <name>[4Fe-4S] cluster</name>
        <dbReference type="ChEBI" id="CHEBI:49883"/>
    </cofactor>
    <text evidence="14">Binds 2 [4Fe-4S] clusters. In this family the first cluster has a non-standard and varying [4Fe-4S] binding motif CX(2)CX(2)CX(4-5)CP.</text>
</comment>
<evidence type="ECO:0000256" key="9">
    <source>
        <dbReference type="ARBA" id="ARBA00023002"/>
    </source>
</evidence>
<sequence>MGWKDAIEGKPGDLVLLNGNEAIARGALEAGVRYASSYPGSPSSEITETLSRVPASDLYAEWSANEIVSLEGATAASFAGLRALCTMKADGLNVAYDFLTSMNLGGCKGGLVLTVADDPQGHSSVKEYDSRYLAKSAMVPVLEPSTVKEAREMAIKAFDISEQIKGPVLLRSVTRVSHSRGLVRLGLLAHQKRKAEFPVGQRFLTKTLFHMKARDRLTQAAIIFEECKFNYTEGPDRADTAIFCCGTSLLYAREAINILGLQGKIKLVKIGTTFPLPERFILYNLQGVKNVIFAEETRSFIEEGVMLIYARHNIGNIRFYGKASGDISGVRGPYCGEMNPDIIIKALAKVKGILYEAPGYSPETIVEFTNLLPPREYAMCPGCPHRASFWAVKTAIAVDNRNCIVAGDIGCYCLGAWDTGYNLFDTLHCMGAGPGIASGLSKLEKFGLQRPTLTIVGDSTFYHAVIPGLINGRYSGSNFLCIVLDNNVTAMTGHQPHPGSGISNHGRPTTAIPIEEIVRGLGIPCTIADPFENDKTAETINSLLREPDVKVLILRQECALVAARKSQRKKRVYVDQSLCRGESCGCGRFCTSVWGCPGNIWDPVAGKASIDEAVCAGCGVCATLCPAGAIIAGEVDK</sequence>
<dbReference type="SUPFAM" id="SSF52922">
    <property type="entry name" value="TK C-terminal domain-like"/>
    <property type="match status" value="1"/>
</dbReference>
<proteinExistence type="predicted"/>
<dbReference type="PIRSF" id="PIRSF006439">
    <property type="entry name" value="Indolepyruvate_ferr_oxidored"/>
    <property type="match status" value="1"/>
</dbReference>
<dbReference type="GO" id="GO:0043805">
    <property type="term" value="F:indolepyruvate ferredoxin oxidoreductase activity"/>
    <property type="evidence" value="ECO:0007669"/>
    <property type="project" value="UniProtKB-UniRule"/>
</dbReference>
<evidence type="ECO:0000313" key="17">
    <source>
        <dbReference type="Proteomes" id="UP000298324"/>
    </source>
</evidence>
<dbReference type="InterPro" id="IPR009014">
    <property type="entry name" value="Transketo_C/PFOR_II"/>
</dbReference>
<keyword evidence="10 14" id="KW-0408">Iron</keyword>
<dbReference type="Gene3D" id="3.40.50.970">
    <property type="match status" value="2"/>
</dbReference>
<dbReference type="EMBL" id="QFGA01000001">
    <property type="protein sequence ID" value="TEB06872.1"/>
    <property type="molecule type" value="Genomic_DNA"/>
</dbReference>
<feature type="domain" description="4Fe-4S ferredoxin-type" evidence="15">
    <location>
        <begin position="606"/>
        <end position="635"/>
    </location>
</feature>
<dbReference type="Pfam" id="PF00037">
    <property type="entry name" value="Fer4"/>
    <property type="match status" value="1"/>
</dbReference>
<dbReference type="InterPro" id="IPR002880">
    <property type="entry name" value="Pyrv_Fd/Flavodoxin_OxRdtase_N"/>
</dbReference>
<comment type="catalytic activity">
    <reaction evidence="13 14">
        <text>indole-3-pyruvate + 2 oxidized [2Fe-2S]-[ferredoxin] + CoA = (indol-3-yl)acetyl-CoA + 2 reduced [2Fe-2S]-[ferredoxin] + CO2 + H(+)</text>
        <dbReference type="Rhea" id="RHEA:12645"/>
        <dbReference type="Rhea" id="RHEA-COMP:10000"/>
        <dbReference type="Rhea" id="RHEA-COMP:10001"/>
        <dbReference type="ChEBI" id="CHEBI:15378"/>
        <dbReference type="ChEBI" id="CHEBI:16526"/>
        <dbReference type="ChEBI" id="CHEBI:17640"/>
        <dbReference type="ChEBI" id="CHEBI:33737"/>
        <dbReference type="ChEBI" id="CHEBI:33738"/>
        <dbReference type="ChEBI" id="CHEBI:57271"/>
        <dbReference type="ChEBI" id="CHEBI:57287"/>
        <dbReference type="EC" id="1.2.7.8"/>
    </reaction>
</comment>
<evidence type="ECO:0000256" key="1">
    <source>
        <dbReference type="ARBA" id="ARBA00002995"/>
    </source>
</evidence>
<evidence type="ECO:0000256" key="7">
    <source>
        <dbReference type="ARBA" id="ARBA00022723"/>
    </source>
</evidence>
<dbReference type="PANTHER" id="PTHR43710">
    <property type="entry name" value="2-HYDROXYACYL-COA LYASE"/>
    <property type="match status" value="1"/>
</dbReference>
<dbReference type="GO" id="GO:0030976">
    <property type="term" value="F:thiamine pyrophosphate binding"/>
    <property type="evidence" value="ECO:0007669"/>
    <property type="project" value="InterPro"/>
</dbReference>
<keyword evidence="16" id="KW-0670">Pyruvate</keyword>
<keyword evidence="5 14" id="KW-0813">Transport</keyword>
<dbReference type="InterPro" id="IPR011766">
    <property type="entry name" value="TPP_enzyme_TPP-bd"/>
</dbReference>
<keyword evidence="6 14" id="KW-0004">4Fe-4S</keyword>
<name>A0A4Y7RDU3_9FIRM</name>
<evidence type="ECO:0000256" key="2">
    <source>
        <dbReference type="ARBA" id="ARBA00011238"/>
    </source>
</evidence>
<dbReference type="PROSITE" id="PS51379">
    <property type="entry name" value="4FE4S_FER_2"/>
    <property type="match status" value="1"/>
</dbReference>
<dbReference type="EC" id="1.2.7.8" evidence="3 14"/>
<evidence type="ECO:0000256" key="12">
    <source>
        <dbReference type="ARBA" id="ARBA00030514"/>
    </source>
</evidence>
<dbReference type="CDD" id="cd07034">
    <property type="entry name" value="TPP_PYR_PFOR_IOR-alpha_like"/>
    <property type="match status" value="1"/>
</dbReference>
<dbReference type="Gene3D" id="3.40.50.920">
    <property type="match status" value="1"/>
</dbReference>
<keyword evidence="17" id="KW-1185">Reference proteome</keyword>
<dbReference type="InterPro" id="IPR017896">
    <property type="entry name" value="4Fe4S_Fe-S-bd"/>
</dbReference>
<dbReference type="FunFam" id="3.40.50.970:FF:000039">
    <property type="entry name" value="Indolepyruvate oxidoreductase subunit IorA"/>
    <property type="match status" value="1"/>
</dbReference>
<dbReference type="Pfam" id="PF01855">
    <property type="entry name" value="POR_N"/>
    <property type="match status" value="1"/>
</dbReference>
<dbReference type="Proteomes" id="UP000298324">
    <property type="component" value="Unassembled WGS sequence"/>
</dbReference>
<evidence type="ECO:0000256" key="6">
    <source>
        <dbReference type="ARBA" id="ARBA00022485"/>
    </source>
</evidence>
<dbReference type="GO" id="GO:0046872">
    <property type="term" value="F:metal ion binding"/>
    <property type="evidence" value="ECO:0007669"/>
    <property type="project" value="UniProtKB-UniRule"/>
</dbReference>
<comment type="caution">
    <text evidence="16">The sequence shown here is derived from an EMBL/GenBank/DDBJ whole genome shotgun (WGS) entry which is preliminary data.</text>
</comment>
<reference evidence="16 17" key="1">
    <citation type="journal article" date="2018" name="Environ. Microbiol.">
        <title>Novel energy conservation strategies and behaviour of Pelotomaculum schinkii driving syntrophic propionate catabolism.</title>
        <authorList>
            <person name="Hidalgo-Ahumada C.A.P."/>
            <person name="Nobu M.K."/>
            <person name="Narihiro T."/>
            <person name="Tamaki H."/>
            <person name="Liu W.T."/>
            <person name="Kamagata Y."/>
            <person name="Stams A.J.M."/>
            <person name="Imachi H."/>
            <person name="Sousa D.Z."/>
        </authorList>
    </citation>
    <scope>NUCLEOTIDE SEQUENCE [LARGE SCALE GENOMIC DNA]</scope>
    <source>
        <strain evidence="16 17">HH</strain>
    </source>
</reference>
<comment type="function">
    <text evidence="1 14">Catalyzes the ferredoxin-dependent oxidative decarboxylation of arylpyruvates.</text>
</comment>
<dbReference type="InterPro" id="IPR017900">
    <property type="entry name" value="4Fe4S_Fe_S_CS"/>
</dbReference>
<dbReference type="AlphaFoldDB" id="A0A4Y7RDU3"/>
<dbReference type="CDD" id="cd02008">
    <property type="entry name" value="TPP_IOR_alpha"/>
    <property type="match status" value="1"/>
</dbReference>
<dbReference type="GO" id="GO:0051539">
    <property type="term" value="F:4 iron, 4 sulfur cluster binding"/>
    <property type="evidence" value="ECO:0007669"/>
    <property type="project" value="UniProtKB-UniRule"/>
</dbReference>
<dbReference type="PANTHER" id="PTHR43710:SF7">
    <property type="entry name" value="INDOLEPYRUVATE OXIDOREDUCTASE SUBUNIT IORA"/>
    <property type="match status" value="1"/>
</dbReference>
<dbReference type="SUPFAM" id="SSF54862">
    <property type="entry name" value="4Fe-4S ferredoxins"/>
    <property type="match status" value="1"/>
</dbReference>
<protein>
    <recommendedName>
        <fullName evidence="4 14">Indolepyruvate oxidoreductase subunit IorA</fullName>
        <shortName evidence="14">IOR</shortName>
        <ecNumber evidence="3 14">1.2.7.8</ecNumber>
    </recommendedName>
    <alternativeName>
        <fullName evidence="12 14">Indolepyruvate ferredoxin oxidoreductase subunit alpha</fullName>
    </alternativeName>
</protein>
<dbReference type="SUPFAM" id="SSF52518">
    <property type="entry name" value="Thiamin diphosphate-binding fold (THDP-binding)"/>
    <property type="match status" value="2"/>
</dbReference>
<accession>A0A4Y7RDU3</accession>
<dbReference type="InterPro" id="IPR045025">
    <property type="entry name" value="HACL1-like"/>
</dbReference>
<evidence type="ECO:0000313" key="16">
    <source>
        <dbReference type="EMBL" id="TEB06872.1"/>
    </source>
</evidence>
<organism evidence="16 17">
    <name type="scientific">Pelotomaculum schinkii</name>
    <dbReference type="NCBI Taxonomy" id="78350"/>
    <lineage>
        <taxon>Bacteria</taxon>
        <taxon>Bacillati</taxon>
        <taxon>Bacillota</taxon>
        <taxon>Clostridia</taxon>
        <taxon>Eubacteriales</taxon>
        <taxon>Desulfotomaculaceae</taxon>
        <taxon>Pelotomaculum</taxon>
    </lineage>
</organism>
<evidence type="ECO:0000256" key="10">
    <source>
        <dbReference type="ARBA" id="ARBA00023004"/>
    </source>
</evidence>
<evidence type="ECO:0000256" key="14">
    <source>
        <dbReference type="PIRNR" id="PIRNR006439"/>
    </source>
</evidence>
<evidence type="ECO:0000256" key="8">
    <source>
        <dbReference type="ARBA" id="ARBA00022982"/>
    </source>
</evidence>
<evidence type="ECO:0000256" key="11">
    <source>
        <dbReference type="ARBA" id="ARBA00023014"/>
    </source>
</evidence>
<dbReference type="PROSITE" id="PS00198">
    <property type="entry name" value="4FE4S_FER_1"/>
    <property type="match status" value="1"/>
</dbReference>
<dbReference type="InterPro" id="IPR029061">
    <property type="entry name" value="THDP-binding"/>
</dbReference>
<evidence type="ECO:0000256" key="5">
    <source>
        <dbReference type="ARBA" id="ARBA00022448"/>
    </source>
</evidence>